<dbReference type="Pfam" id="PF25408">
    <property type="entry name" value="AAA_lid_NAV1"/>
    <property type="match status" value="1"/>
</dbReference>
<evidence type="ECO:0000256" key="3">
    <source>
        <dbReference type="SAM" id="Coils"/>
    </source>
</evidence>
<feature type="compositionally biased region" description="Low complexity" evidence="4">
    <location>
        <begin position="873"/>
        <end position="885"/>
    </location>
</feature>
<feature type="compositionally biased region" description="Low complexity" evidence="4">
    <location>
        <begin position="716"/>
        <end position="747"/>
    </location>
</feature>
<feature type="compositionally biased region" description="Polar residues" evidence="4">
    <location>
        <begin position="956"/>
        <end position="988"/>
    </location>
</feature>
<feature type="compositionally biased region" description="Polar residues" evidence="4">
    <location>
        <begin position="1114"/>
        <end position="1125"/>
    </location>
</feature>
<evidence type="ECO:0000256" key="4">
    <source>
        <dbReference type="SAM" id="MobiDB-lite"/>
    </source>
</evidence>
<feature type="compositionally biased region" description="Low complexity" evidence="4">
    <location>
        <begin position="1408"/>
        <end position="1418"/>
    </location>
</feature>
<dbReference type="Pfam" id="PF00004">
    <property type="entry name" value="AAA"/>
    <property type="match status" value="1"/>
</dbReference>
<dbReference type="PANTHER" id="PTHR12784:SF6">
    <property type="entry name" value="NEURON NAVIGATOR 2"/>
    <property type="match status" value="1"/>
</dbReference>
<dbReference type="Ensembl" id="ENSSANT00000030619.1">
    <property type="protein sequence ID" value="ENSSANP00000028756.1"/>
    <property type="gene ID" value="ENSSANG00000014716.1"/>
</dbReference>
<dbReference type="GO" id="GO:0022008">
    <property type="term" value="P:neurogenesis"/>
    <property type="evidence" value="ECO:0007669"/>
    <property type="project" value="InterPro"/>
</dbReference>
<feature type="region of interest" description="Disordered" evidence="4">
    <location>
        <begin position="295"/>
        <end position="318"/>
    </location>
</feature>
<evidence type="ECO:0000256" key="1">
    <source>
        <dbReference type="ARBA" id="ARBA00006255"/>
    </source>
</evidence>
<dbReference type="Gene3D" id="1.10.418.10">
    <property type="entry name" value="Calponin-like domain"/>
    <property type="match status" value="1"/>
</dbReference>
<accession>A0A671M6T8</accession>
<feature type="region of interest" description="Disordered" evidence="4">
    <location>
        <begin position="1079"/>
        <end position="1145"/>
    </location>
</feature>
<dbReference type="InterPro" id="IPR003959">
    <property type="entry name" value="ATPase_AAA_core"/>
</dbReference>
<feature type="compositionally biased region" description="Polar residues" evidence="4">
    <location>
        <begin position="223"/>
        <end position="235"/>
    </location>
</feature>
<feature type="compositionally biased region" description="Low complexity" evidence="4">
    <location>
        <begin position="203"/>
        <end position="217"/>
    </location>
</feature>
<feature type="compositionally biased region" description="Basic and acidic residues" evidence="4">
    <location>
        <begin position="790"/>
        <end position="802"/>
    </location>
</feature>
<feature type="compositionally biased region" description="Polar residues" evidence="4">
    <location>
        <begin position="824"/>
        <end position="841"/>
    </location>
</feature>
<sequence length="1897" mass="206861">MIKDLQQDVADGVLLAEIIQVVGRQSLDVCPCFSLKQIENIDACLGFLAAKGVNIKGLCAEEIRNGNLKAILGLFFTLSRFRQQQQTLKQASSNVQLLQNNQAHRCSTPALPPHTPPCSSPCPSPIHQHYTSSPCAQKPQTDMQSRLLSPSVRAGGESKPRTSNTNRRSQSFNQCDRLKPSISACAHEREKTTPSPIMADHGPISSSIPPPSCTSTSKPWRSKSLSAKHTATSSMVMVKQPPPDSLEVPPKVIAQTSMLEKLKLFNSKTGSRTSKVVSTEDVSAVEPEEGQICPIHPEAHVGNQRPVTPSSSGSSSPKLALKGIAQLTLGRALAPKIASAKATEKVKEKSKPKEKDKLKQLPVTEPEHLKGDTRTDGHVTPETKKSVPNGSKAKSAMSGIPKPSQGGKASAANKTVASPPCGAEGERLRNGKIGGLSVHKEQKDNRNYSSTSSLPFPEGKSCQDLTLGAQTHSTDSNMVSVQLTQLQQQYNHPNTATVAPFITGGTREGSYEDTSDDCSSLERKDRFRGVDSSGGPPTYSKCLFSSGEDSETKRLRTVKNIADLRQNLEETMSSLRGTAHFSHSTLETTFDSTVTTEINGRALLAFSSRPASALPWRLGSSSPRLQAGDAPSSGNAFVQHGSGCGRHTHRHQTCTHNGVLCGLEFSEKVEELEGVAMETAGYMNDGDVLGKSMKMDTVTKMTVPLTFLFVLSWDDSSSVSSGISDTLDTDDLNTSSSLSSYVNTPSLQTDAEKHSAVKHNPNWSNNDLKRSEGSSDGANKMETTTKWNHRSSDFSDESERSLMGRKTPTISQTGSWRRGMTAQVGVTSPRTKSTIPTNFSALKTHGKTDDAKVSEKGRSNGTHSTTVDDTKKPPLSSTSRTPTSTFGFKKAPGAMATITASGAVVTSGSATVGRIPKLVGFSGSRIVNRQTTVDDGYLPPSARMTLQYRSLPRPSRTATARCSNRSNNSSLDASFCNKGTATLPNPKSRNLVKSPMGTTNQTDREKGIFSDVESQVLKTCTTTQTGCQAGRQVGGKYSEMSSPTLRRLFGSKSCNKQAPVTTMENMKNSTIISNPHATSIQQNGSVNTPSVASGGSGPVYNDSLTVPSGGHGEQTLSSMTSSPGSAFSPWGGRDRSGSNHISSDSIDVSLGKEDLCLNRTNSAHLVAAFEQSLGNMTIRLQSLTTTAEQKDTELNDLRKTIELLQKQNSATQATINGVINTPDPTLTNQLRIHRQPSSDSVSSMTSATSHSSIGSNLELDAKNNKKKKNWLRSSFKQAFGKKKSPKSASSHSDIEEMTDSSLPSSPKLPYNSSTASSPMIRNSHSNSLISECTDSEAETVMQLRSELRDKEMKLTDIRLEALSSAHQLDQLRESMNRMHIEIERLKVENDRLKLESRGSGRRAPSQMSISPSSVGLSSQLSLTESTSLDMLLEDSGDGSSWKEGQHAKVVVSLEKDPEPSQFLLGCIGVSGNTKWDVLDGVVRRLFKEYIIYVDPVTQLGLNTDSVMEYSIADIYRTSDADTPELLPCGYLVGESDTISVKLKDLSVNSEDSLAFETLIPKPVLQRYISQLEEHRRIIFSGPSGTGKSFLASRLAEYLVLKEGKQLEHQAIATFNVDNKTTKELKQYLSNLADQCKTNVHAVDIPVVLILDNLDHVTSLFFCLHFHVSCPYIIGTMNQTPSPTPNLQLHHNFRWVLCANHMEPLKGFLGRYLRRRLLETEISSRVRNGELVKIIEWIPCVWHHLNRFLETHSSSDVTIGPRLFLSCPMDVEGSRVWFTDLWNYSIIPYMLEAVREGLQMYGRKAAWEDPAKWVMESFPWVASPQQHEWHSLLRLRPEDVGFEGYNISQEGSPGKQPAQGKPEEDPLMNMLMRLKETTHCAGTESYDSDSTSRHAELF</sequence>
<evidence type="ECO:0000313" key="7">
    <source>
        <dbReference type="Proteomes" id="UP000472260"/>
    </source>
</evidence>
<dbReference type="InterPro" id="IPR036872">
    <property type="entry name" value="CH_dom_sf"/>
</dbReference>
<feature type="coiled-coil region" evidence="3">
    <location>
        <begin position="1340"/>
        <end position="1395"/>
    </location>
</feature>
<dbReference type="PANTHER" id="PTHR12784">
    <property type="entry name" value="STEERIN"/>
    <property type="match status" value="1"/>
</dbReference>
<feature type="coiled-coil region" evidence="3">
    <location>
        <begin position="1180"/>
        <end position="1214"/>
    </location>
</feature>
<feature type="compositionally biased region" description="Polar residues" evidence="4">
    <location>
        <begin position="1299"/>
        <end position="1322"/>
    </location>
</feature>
<keyword evidence="2 3" id="KW-0175">Coiled coil</keyword>
<feature type="compositionally biased region" description="Polar residues" evidence="4">
    <location>
        <begin position="774"/>
        <end position="786"/>
    </location>
</feature>
<evidence type="ECO:0000259" key="5">
    <source>
        <dbReference type="PROSITE" id="PS50021"/>
    </source>
</evidence>
<comment type="similarity">
    <text evidence="1">Belongs to the Nav/unc-53 family.</text>
</comment>
<feature type="compositionally biased region" description="Polar residues" evidence="4">
    <location>
        <begin position="129"/>
        <end position="148"/>
    </location>
</feature>
<reference evidence="6" key="2">
    <citation type="submission" date="2025-09" db="UniProtKB">
        <authorList>
            <consortium name="Ensembl"/>
        </authorList>
    </citation>
    <scope>IDENTIFICATION</scope>
</reference>
<feature type="region of interest" description="Disordered" evidence="4">
    <location>
        <begin position="129"/>
        <end position="244"/>
    </location>
</feature>
<dbReference type="PROSITE" id="PS50021">
    <property type="entry name" value="CH"/>
    <property type="match status" value="1"/>
</dbReference>
<feature type="region of interest" description="Disordered" evidence="4">
    <location>
        <begin position="1843"/>
        <end position="1863"/>
    </location>
</feature>
<feature type="region of interest" description="Disordered" evidence="4">
    <location>
        <begin position="950"/>
        <end position="1003"/>
    </location>
</feature>
<dbReference type="SUPFAM" id="SSF47576">
    <property type="entry name" value="Calponin-homology domain, CH-domain"/>
    <property type="match status" value="1"/>
</dbReference>
<feature type="compositionally biased region" description="Low complexity" evidence="4">
    <location>
        <begin position="1237"/>
        <end position="1255"/>
    </location>
</feature>
<evidence type="ECO:0000313" key="6">
    <source>
        <dbReference type="Ensembl" id="ENSSANP00000028756.1"/>
    </source>
</evidence>
<dbReference type="InterPro" id="IPR003593">
    <property type="entry name" value="AAA+_ATPase"/>
</dbReference>
<dbReference type="GO" id="GO:0005524">
    <property type="term" value="F:ATP binding"/>
    <property type="evidence" value="ECO:0007669"/>
    <property type="project" value="InterPro"/>
</dbReference>
<dbReference type="InterPro" id="IPR039041">
    <property type="entry name" value="Nav/unc-53"/>
</dbReference>
<protein>
    <submittedName>
        <fullName evidence="6">Neuron navigator 2-like</fullName>
    </submittedName>
</protein>
<feature type="region of interest" description="Disordered" evidence="4">
    <location>
        <begin position="1233"/>
        <end position="1322"/>
    </location>
</feature>
<evidence type="ECO:0000256" key="2">
    <source>
        <dbReference type="ARBA" id="ARBA00023054"/>
    </source>
</evidence>
<proteinExistence type="inferred from homology"/>
<feature type="compositionally biased region" description="Basic and acidic residues" evidence="4">
    <location>
        <begin position="846"/>
        <end position="858"/>
    </location>
</feature>
<name>A0A671M6T8_9TELE</name>
<feature type="region of interest" description="Disordered" evidence="4">
    <location>
        <begin position="338"/>
        <end position="458"/>
    </location>
</feature>
<feature type="compositionally biased region" description="Polar residues" evidence="4">
    <location>
        <begin position="1079"/>
        <end position="1093"/>
    </location>
</feature>
<dbReference type="InterPro" id="IPR001715">
    <property type="entry name" value="CH_dom"/>
</dbReference>
<dbReference type="SUPFAM" id="SSF52540">
    <property type="entry name" value="P-loop containing nucleoside triphosphate hydrolases"/>
    <property type="match status" value="2"/>
</dbReference>
<dbReference type="Pfam" id="PF23092">
    <property type="entry name" value="Ubiquitin_6"/>
    <property type="match status" value="1"/>
</dbReference>
<feature type="domain" description="Calponin-homology (CH)" evidence="5">
    <location>
        <begin position="1"/>
        <end position="83"/>
    </location>
</feature>
<dbReference type="InterPro" id="IPR057568">
    <property type="entry name" value="CortBP2_NAV1-like_AAA_lid"/>
</dbReference>
<dbReference type="Proteomes" id="UP000472260">
    <property type="component" value="Unassembled WGS sequence"/>
</dbReference>
<organism evidence="6 7">
    <name type="scientific">Sinocyclocheilus anshuiensis</name>
    <dbReference type="NCBI Taxonomy" id="1608454"/>
    <lineage>
        <taxon>Eukaryota</taxon>
        <taxon>Metazoa</taxon>
        <taxon>Chordata</taxon>
        <taxon>Craniata</taxon>
        <taxon>Vertebrata</taxon>
        <taxon>Euteleostomi</taxon>
        <taxon>Actinopterygii</taxon>
        <taxon>Neopterygii</taxon>
        <taxon>Teleostei</taxon>
        <taxon>Ostariophysi</taxon>
        <taxon>Cypriniformes</taxon>
        <taxon>Cyprinidae</taxon>
        <taxon>Cyprininae</taxon>
        <taxon>Sinocyclocheilus</taxon>
    </lineage>
</organism>
<dbReference type="InterPro" id="IPR057126">
    <property type="entry name" value="NAV1-like_ubiquitin-like"/>
</dbReference>
<reference evidence="6" key="1">
    <citation type="submission" date="2025-08" db="UniProtKB">
        <authorList>
            <consortium name="Ensembl"/>
        </authorList>
    </citation>
    <scope>IDENTIFICATION</scope>
</reference>
<keyword evidence="7" id="KW-1185">Reference proteome</keyword>
<feature type="compositionally biased region" description="Basic and acidic residues" evidence="4">
    <location>
        <begin position="342"/>
        <end position="385"/>
    </location>
</feature>
<dbReference type="SMART" id="SM00382">
    <property type="entry name" value="AAA"/>
    <property type="match status" value="1"/>
</dbReference>
<feature type="region of interest" description="Disordered" evidence="4">
    <location>
        <begin position="1395"/>
        <end position="1418"/>
    </location>
</feature>
<feature type="compositionally biased region" description="Polar residues" evidence="4">
    <location>
        <begin position="161"/>
        <end position="174"/>
    </location>
</feature>
<feature type="region of interest" description="Disordered" evidence="4">
    <location>
        <begin position="716"/>
        <end position="889"/>
    </location>
</feature>
<dbReference type="InterPro" id="IPR027417">
    <property type="entry name" value="P-loop_NTPase"/>
</dbReference>
<dbReference type="Gene3D" id="3.40.50.300">
    <property type="entry name" value="P-loop containing nucleotide triphosphate hydrolases"/>
    <property type="match status" value="1"/>
</dbReference>
<gene>
    <name evidence="6" type="primary">LOC107686659</name>
</gene>
<dbReference type="GO" id="GO:0016887">
    <property type="term" value="F:ATP hydrolysis activity"/>
    <property type="evidence" value="ECO:0007669"/>
    <property type="project" value="InterPro"/>
</dbReference>